<keyword evidence="4" id="KW-1185">Reference proteome</keyword>
<dbReference type="Proteomes" id="UP000030765">
    <property type="component" value="Unassembled WGS sequence"/>
</dbReference>
<feature type="region of interest" description="Disordered" evidence="1">
    <location>
        <begin position="1"/>
        <end position="70"/>
    </location>
</feature>
<reference evidence="3" key="2">
    <citation type="submission" date="2020-05" db="UniProtKB">
        <authorList>
            <consortium name="EnsemblMetazoa"/>
        </authorList>
    </citation>
    <scope>IDENTIFICATION</scope>
</reference>
<feature type="compositionally biased region" description="Basic and acidic residues" evidence="1">
    <location>
        <begin position="38"/>
        <end position="49"/>
    </location>
</feature>
<dbReference type="EMBL" id="ATLV01014654">
    <property type="status" value="NOT_ANNOTATED_CDS"/>
    <property type="molecule type" value="Genomic_DNA"/>
</dbReference>
<accession>A0A084VMZ9</accession>
<reference evidence="2 4" key="1">
    <citation type="journal article" date="2014" name="BMC Genomics">
        <title>Genome sequence of Anopheles sinensis provides insight into genetics basis of mosquito competence for malaria parasites.</title>
        <authorList>
            <person name="Zhou D."/>
            <person name="Zhang D."/>
            <person name="Ding G."/>
            <person name="Shi L."/>
            <person name="Hou Q."/>
            <person name="Ye Y."/>
            <person name="Xu Y."/>
            <person name="Zhou H."/>
            <person name="Xiong C."/>
            <person name="Li S."/>
            <person name="Yu J."/>
            <person name="Hong S."/>
            <person name="Yu X."/>
            <person name="Zou P."/>
            <person name="Chen C."/>
            <person name="Chang X."/>
            <person name="Wang W."/>
            <person name="Lv Y."/>
            <person name="Sun Y."/>
            <person name="Ma L."/>
            <person name="Shen B."/>
            <person name="Zhu C."/>
        </authorList>
    </citation>
    <scope>NUCLEOTIDE SEQUENCE [LARGE SCALE GENOMIC DNA]</scope>
</reference>
<sequence length="70" mass="7796">MASEDNHVYGCSGDRDDQDDRQNVPDQHTNDRLANLDPLHRHIGSDNRRKPGPSGRLIGEARNDSPCAEC</sequence>
<gene>
    <name evidence="2" type="ORF">ZHAS_00006791</name>
</gene>
<evidence type="ECO:0000313" key="4">
    <source>
        <dbReference type="Proteomes" id="UP000030765"/>
    </source>
</evidence>
<organism evidence="2">
    <name type="scientific">Anopheles sinensis</name>
    <name type="common">Mosquito</name>
    <dbReference type="NCBI Taxonomy" id="74873"/>
    <lineage>
        <taxon>Eukaryota</taxon>
        <taxon>Metazoa</taxon>
        <taxon>Ecdysozoa</taxon>
        <taxon>Arthropoda</taxon>
        <taxon>Hexapoda</taxon>
        <taxon>Insecta</taxon>
        <taxon>Pterygota</taxon>
        <taxon>Neoptera</taxon>
        <taxon>Endopterygota</taxon>
        <taxon>Diptera</taxon>
        <taxon>Nematocera</taxon>
        <taxon>Culicoidea</taxon>
        <taxon>Culicidae</taxon>
        <taxon>Anophelinae</taxon>
        <taxon>Anopheles</taxon>
    </lineage>
</organism>
<evidence type="ECO:0000256" key="1">
    <source>
        <dbReference type="SAM" id="MobiDB-lite"/>
    </source>
</evidence>
<dbReference type="EnsemblMetazoa" id="ASIC006791-RA">
    <property type="protein sequence ID" value="ASIC006791-PA"/>
    <property type="gene ID" value="ASIC006791"/>
</dbReference>
<dbReference type="AlphaFoldDB" id="A0A084VMZ9"/>
<proteinExistence type="predicted"/>
<dbReference type="VEuPathDB" id="VectorBase:ASIC006791"/>
<protein>
    <submittedName>
        <fullName evidence="2 3">Frizzled-4-like isoform X1</fullName>
    </submittedName>
</protein>
<evidence type="ECO:0000313" key="2">
    <source>
        <dbReference type="EMBL" id="KFB39343.1"/>
    </source>
</evidence>
<name>A0A084VMZ9_ANOSI</name>
<feature type="compositionally biased region" description="Basic and acidic residues" evidence="1">
    <location>
        <begin position="1"/>
        <end position="31"/>
    </location>
</feature>
<evidence type="ECO:0000313" key="3">
    <source>
        <dbReference type="EnsemblMetazoa" id="ASIC006791-PA"/>
    </source>
</evidence>
<dbReference type="EMBL" id="KE524978">
    <property type="protein sequence ID" value="KFB39343.1"/>
    <property type="molecule type" value="Genomic_DNA"/>
</dbReference>